<dbReference type="InterPro" id="IPR036397">
    <property type="entry name" value="RNaseH_sf"/>
</dbReference>
<sequence length="358" mass="38635">MLAKQFIPRPRDPQRLATNLRGLTVPAAVYSALNPYSWSPRALTALPFSFPQSRLNVMNETTPSPTPGPSSKPSNSPSSSTAGTKRKRTSAGKYYAVKVGYQPGVYYEWKECLAQVTGFKGAVFQGFPSLEEANAFLTGSKLELGRGASPHRQEPTRFYAIQRGHKPGVYTNWANAQEQIRGFQRPRYKKFSTREEAEEFVRLGGGAPALFGGSATGQTTILGVPGLTSEDPKDAQGAPLEPGEGPLPPGAEDGFDPNVLLDPKTGKVVYKTREQKTAMKAQPKAPPGMLRIYTDGSSLKNGKTQAAAGVGVYFGPGDTRFASLSLVSFDFALLTSNFPAGMYQSPYKATDRLINGRN</sequence>
<dbReference type="InterPro" id="IPR009027">
    <property type="entry name" value="Ribosomal_bL9/RNase_H1_N"/>
</dbReference>
<dbReference type="PANTHER" id="PTHR10642">
    <property type="entry name" value="RIBONUCLEASE H1"/>
    <property type="match status" value="1"/>
</dbReference>
<dbReference type="Proteomes" id="UP001610432">
    <property type="component" value="Unassembled WGS sequence"/>
</dbReference>
<gene>
    <name evidence="3" type="ORF">BJX67DRAFT_234835</name>
</gene>
<proteinExistence type="predicted"/>
<dbReference type="EMBL" id="JBFXLQ010000047">
    <property type="protein sequence ID" value="KAL2863794.1"/>
    <property type="molecule type" value="Genomic_DNA"/>
</dbReference>
<accession>A0ABR4LGY1</accession>
<dbReference type="Gene3D" id="3.30.420.10">
    <property type="entry name" value="Ribonuclease H-like superfamily/Ribonuclease H"/>
    <property type="match status" value="1"/>
</dbReference>
<comment type="caution">
    <text evidence="3">The sequence shown here is derived from an EMBL/GenBank/DDBJ whole genome shotgun (WGS) entry which is preliminary data.</text>
</comment>
<dbReference type="InterPro" id="IPR050092">
    <property type="entry name" value="RNase_H"/>
</dbReference>
<feature type="compositionally biased region" description="Low complexity" evidence="1">
    <location>
        <begin position="71"/>
        <end position="81"/>
    </location>
</feature>
<evidence type="ECO:0000259" key="2">
    <source>
        <dbReference type="Pfam" id="PF01693"/>
    </source>
</evidence>
<protein>
    <submittedName>
        <fullName evidence="3">Caulimovirus viroplasmin-domain-containing protein</fullName>
    </submittedName>
</protein>
<dbReference type="InterPro" id="IPR011320">
    <property type="entry name" value="RNase_H1_N"/>
</dbReference>
<organism evidence="3 4">
    <name type="scientific">Aspergillus lucknowensis</name>
    <dbReference type="NCBI Taxonomy" id="176173"/>
    <lineage>
        <taxon>Eukaryota</taxon>
        <taxon>Fungi</taxon>
        <taxon>Dikarya</taxon>
        <taxon>Ascomycota</taxon>
        <taxon>Pezizomycotina</taxon>
        <taxon>Eurotiomycetes</taxon>
        <taxon>Eurotiomycetidae</taxon>
        <taxon>Eurotiales</taxon>
        <taxon>Aspergillaceae</taxon>
        <taxon>Aspergillus</taxon>
        <taxon>Aspergillus subgen. Nidulantes</taxon>
    </lineage>
</organism>
<feature type="domain" description="Ribonuclease H1 N-terminal" evidence="2">
    <location>
        <begin position="157"/>
        <end position="200"/>
    </location>
</feature>
<dbReference type="PANTHER" id="PTHR10642:SF26">
    <property type="entry name" value="RIBONUCLEASE H1"/>
    <property type="match status" value="1"/>
</dbReference>
<evidence type="ECO:0000313" key="4">
    <source>
        <dbReference type="Proteomes" id="UP001610432"/>
    </source>
</evidence>
<evidence type="ECO:0000313" key="3">
    <source>
        <dbReference type="EMBL" id="KAL2863794.1"/>
    </source>
</evidence>
<evidence type="ECO:0000256" key="1">
    <source>
        <dbReference type="SAM" id="MobiDB-lite"/>
    </source>
</evidence>
<feature type="region of interest" description="Disordered" evidence="1">
    <location>
        <begin position="221"/>
        <end position="258"/>
    </location>
</feature>
<dbReference type="SUPFAM" id="SSF55658">
    <property type="entry name" value="L9 N-domain-like"/>
    <property type="match status" value="2"/>
</dbReference>
<feature type="region of interest" description="Disordered" evidence="1">
    <location>
        <begin position="56"/>
        <end position="87"/>
    </location>
</feature>
<dbReference type="RefSeq" id="XP_070882773.1">
    <property type="nucleotide sequence ID" value="XM_071025989.1"/>
</dbReference>
<dbReference type="Gene3D" id="3.40.970.10">
    <property type="entry name" value="Ribonuclease H1, N-terminal domain"/>
    <property type="match status" value="2"/>
</dbReference>
<reference evidence="3 4" key="1">
    <citation type="submission" date="2024-07" db="EMBL/GenBank/DDBJ databases">
        <title>Section-level genome sequencing and comparative genomics of Aspergillus sections Usti and Cavernicolus.</title>
        <authorList>
            <consortium name="Lawrence Berkeley National Laboratory"/>
            <person name="Nybo J.L."/>
            <person name="Vesth T.C."/>
            <person name="Theobald S."/>
            <person name="Frisvad J.C."/>
            <person name="Larsen T.O."/>
            <person name="Kjaerboelling I."/>
            <person name="Rothschild-Mancinelli K."/>
            <person name="Lyhne E.K."/>
            <person name="Kogle M.E."/>
            <person name="Barry K."/>
            <person name="Clum A."/>
            <person name="Na H."/>
            <person name="Ledsgaard L."/>
            <person name="Lin J."/>
            <person name="Lipzen A."/>
            <person name="Kuo A."/>
            <person name="Riley R."/>
            <person name="Mondo S."/>
            <person name="Labutti K."/>
            <person name="Haridas S."/>
            <person name="Pangalinan J."/>
            <person name="Salamov A.A."/>
            <person name="Simmons B.A."/>
            <person name="Magnuson J.K."/>
            <person name="Chen J."/>
            <person name="Drula E."/>
            <person name="Henrissat B."/>
            <person name="Wiebenga A."/>
            <person name="Lubbers R.J."/>
            <person name="Gomes A.C."/>
            <person name="Macurrencykelacurrency M.R."/>
            <person name="Stajich J."/>
            <person name="Grigoriev I.V."/>
            <person name="Mortensen U.H."/>
            <person name="De Vries R.P."/>
            <person name="Baker S.E."/>
            <person name="Andersen M.R."/>
        </authorList>
    </citation>
    <scope>NUCLEOTIDE SEQUENCE [LARGE SCALE GENOMIC DNA]</scope>
    <source>
        <strain evidence="3 4">CBS 449.75</strain>
    </source>
</reference>
<feature type="domain" description="Ribonuclease H1 N-terminal" evidence="2">
    <location>
        <begin position="93"/>
        <end position="136"/>
    </location>
</feature>
<name>A0ABR4LGY1_9EURO</name>
<dbReference type="InterPro" id="IPR037056">
    <property type="entry name" value="RNase_H1_N_sf"/>
</dbReference>
<dbReference type="GeneID" id="98141061"/>
<keyword evidence="4" id="KW-1185">Reference proteome</keyword>
<dbReference type="Pfam" id="PF01693">
    <property type="entry name" value="Cauli_VI"/>
    <property type="match status" value="2"/>
</dbReference>